<evidence type="ECO:0000256" key="4">
    <source>
        <dbReference type="ARBA" id="ARBA00022806"/>
    </source>
</evidence>
<evidence type="ECO:0000259" key="6">
    <source>
        <dbReference type="Pfam" id="PF13086"/>
    </source>
</evidence>
<comment type="similarity">
    <text evidence="1">Belongs to the DNA2/NAM7 helicase family.</text>
</comment>
<feature type="domain" description="DNA2/NAM7 helicase helicase" evidence="6">
    <location>
        <begin position="922"/>
        <end position="992"/>
    </location>
</feature>
<dbReference type="Gene3D" id="3.40.50.300">
    <property type="entry name" value="P-loop containing nucleotide triphosphate hydrolases"/>
    <property type="match status" value="2"/>
</dbReference>
<reference evidence="9" key="3">
    <citation type="journal article" date="2017" name="Plant Physiol. Biochem.">
        <title>Differential oxidative and antioxidative response of duckweed Lemna minor toward plant growth promoting/inhibiting bacteria.</title>
        <authorList>
            <person name="Ishizawa H."/>
            <person name="Kuroda M."/>
            <person name="Morikawa M."/>
            <person name="Ike M."/>
        </authorList>
    </citation>
    <scope>NUCLEOTIDE SEQUENCE [LARGE SCALE GENOMIC DNA]</scope>
    <source>
        <strain evidence="9">H3</strain>
    </source>
</reference>
<dbReference type="EMBL" id="AP018823">
    <property type="protein sequence ID" value="BBF84008.1"/>
    <property type="molecule type" value="Genomic_DNA"/>
</dbReference>
<keyword evidence="4 8" id="KW-0347">Helicase</keyword>
<dbReference type="Proteomes" id="UP000198290">
    <property type="component" value="Chromosome"/>
</dbReference>
<accession>A0A3G9G7J5</accession>
<protein>
    <submittedName>
        <fullName evidence="8">DNA helicase</fullName>
    </submittedName>
</protein>
<dbReference type="GO" id="GO:0043139">
    <property type="term" value="F:5'-3' DNA helicase activity"/>
    <property type="evidence" value="ECO:0007669"/>
    <property type="project" value="TreeGrafter"/>
</dbReference>
<dbReference type="InterPro" id="IPR041679">
    <property type="entry name" value="DNA2/NAM7-like_C"/>
</dbReference>
<evidence type="ECO:0000256" key="5">
    <source>
        <dbReference type="ARBA" id="ARBA00022840"/>
    </source>
</evidence>
<dbReference type="SUPFAM" id="SSF52540">
    <property type="entry name" value="P-loop containing nucleoside triphosphate hydrolases"/>
    <property type="match status" value="1"/>
</dbReference>
<dbReference type="InterPro" id="IPR047187">
    <property type="entry name" value="SF1_C_Upf1"/>
</dbReference>
<reference evidence="8 9" key="2">
    <citation type="journal article" date="2017" name="Genome Announc.">
        <title>Draft genome sequence of Aquitalea magnusonii strain H3, a plant growth-promoting bacterium of duckweed Lemna minor.</title>
        <authorList>
            <person name="Ishizawa H."/>
            <person name="Kuroda M."/>
            <person name="Ike M."/>
        </authorList>
    </citation>
    <scope>NUCLEOTIDE SEQUENCE [LARGE SCALE GENOMIC DNA]</scope>
    <source>
        <strain evidence="8 9">H3</strain>
    </source>
</reference>
<dbReference type="InterPro" id="IPR050534">
    <property type="entry name" value="Coronavir_polyprotein_1ab"/>
</dbReference>
<proteinExistence type="inferred from homology"/>
<organism evidence="8 9">
    <name type="scientific">Aquitalea magnusonii</name>
    <dbReference type="NCBI Taxonomy" id="332411"/>
    <lineage>
        <taxon>Bacteria</taxon>
        <taxon>Pseudomonadati</taxon>
        <taxon>Pseudomonadota</taxon>
        <taxon>Betaproteobacteria</taxon>
        <taxon>Neisseriales</taxon>
        <taxon>Chromobacteriaceae</taxon>
        <taxon>Aquitalea</taxon>
    </lineage>
</organism>
<dbReference type="PANTHER" id="PTHR43788:SF8">
    <property type="entry name" value="DNA-BINDING PROTEIN SMUBP-2"/>
    <property type="match status" value="1"/>
</dbReference>
<feature type="domain" description="DNA2/NAM7 helicase-like C-terminal" evidence="7">
    <location>
        <begin position="1147"/>
        <end position="1361"/>
    </location>
</feature>
<keyword evidence="9" id="KW-1185">Reference proteome</keyword>
<sequence length="1414" mass="154488">MATAPAAISLKVSKSTLSMFLRTRCDKELFLSLHDKTTMAAAGLPEPIKRPGIGLLAVEGKEFEVDRNDMLVRLFPTVVKFSKPGATYNDVDLHAELTRLAGAPSLILQGRFSVGTQRATVLANIGLLPSDAAVVPPLADFIPDVVYVRSPVEGEMEVRPDGTRVAINQLAEDRLALSILDIKHTAEANPSYCSEIAMYALMLANWLALHPELAQRYYVSSHAYLWTRYKQGESELEALEQAGGATTAQLLDALMLDSEDAQLRYYLAAIRGFFENVVRVVRVGQARPDGWQDLDWHVTNSCGSCDWLGDKRHMGQNQRDIVDANQGHYCMPLASASGHLCLVPGVTRGAKKVLHLNTVPDTPALAGAAGHPALQQHTLLKREAKTLPARSTAITTGTLSTDPDAVIASLVPSANLLLYASINFDSSSGLLTGLALSGTATNFTAGQAPRRFQPVPFVVDQKTLDAEWVALEGFLTQIANCIDVAEGMVPGSVTAQIHFWEQRQFLELCNAMGRHLPRVMALTVRKAKALAWVFPPDEMIARPDSLEAATVVAVDEIVRRMVFAPTRHVITLFDTVEHYRLGASPAVHDSYYREYLSNGIPRERIYEIWSNAPQVKRGAGNRVPRNTIISQYSDALIRQSRALETVCEKLRQDYRGQFRAKATHIPTSIPRGASNVAFDGKLWLWWDHLEFNASQLEAHIRLSMDGERLEASYEAIVLKNGVHVGGDVYDFDVGPGSAEAKFKEDSMLTLGKIGHPGMPLQHAGRLLRPGSPAYTGNPDLLTRPLWSVLEARLLDFDRVHHRARVQLRVRNDPLFVPNLIANAAFPILDDVFLVEGKKPKLFNWAEHSAPILEAIANPRIAVPDNNAAVAMGIAPAARRGGASAETPAARVLWNPPALEQNVIVPTTTAQPLARYVRALDGLNDSQEIAVAHALERGLTLIWGPPGTGKTKTLAAMLHAMTTHAVSAGQPLRVLVTGPTYKAVEEVMQRAAKAMSADATATGTLYMGYSQGRTVGAVPSGLAAHVSYQTMVFDRSDPDMQNCLDALTNGTGITIVGCQVRQGRQFPKYIASSPLHPVFDVVVIDESSQVPVPHAVSAFSGLRDDSRLIIAGDHLQMPPISSIEAPADAAYLVGSIQTYLTKRSFRTPVPRCVLERNYRSAEDIVAFARSIGYPSSLQAEYGNARLHHIQPLPNQVAYPSHLPWCAAFDVLLRHESVVATLLHEDDVSSQGNLFEAKVVAGMVWMLRQSVSAELDGWGPNPPTHRVPTAQEFWSDCIGIVTPHRAQRALVVRELEHLFSGEGDLIADAVDTVERFQGGERHTIIVTFGVADVDVIGGEEAFLMQLERTNVAVSRAMAKCIVVMPDALAAHIPEDKRALQTAYALKGYVEEFCNSRLDTVITEAGVVRQAQVRYRV</sequence>
<evidence type="ECO:0000313" key="8">
    <source>
        <dbReference type="EMBL" id="BBF84008.1"/>
    </source>
</evidence>
<dbReference type="GO" id="GO:0005524">
    <property type="term" value="F:ATP binding"/>
    <property type="evidence" value="ECO:0007669"/>
    <property type="project" value="UniProtKB-KW"/>
</dbReference>
<reference evidence="9" key="1">
    <citation type="journal article" date="2017" name="Biotechnol. Biofuels">
        <title>Evaluation of environmental bacterial communities as a factor affecting the growth of duckweed Lemna minor.</title>
        <authorList>
            <person name="Ishizawa H."/>
            <person name="Kuroda M."/>
            <person name="Morikawa M."/>
            <person name="Ike M."/>
        </authorList>
    </citation>
    <scope>NUCLEOTIDE SEQUENCE [LARGE SCALE GENOMIC DNA]</scope>
    <source>
        <strain evidence="9">H3</strain>
    </source>
</reference>
<name>A0A3G9G7J5_9NEIS</name>
<evidence type="ECO:0000256" key="1">
    <source>
        <dbReference type="ARBA" id="ARBA00007913"/>
    </source>
</evidence>
<dbReference type="InterPro" id="IPR041677">
    <property type="entry name" value="DNA2/NAM7_AAA_11"/>
</dbReference>
<dbReference type="RefSeq" id="WP_089085086.1">
    <property type="nucleotide sequence ID" value="NZ_AP018823.1"/>
</dbReference>
<evidence type="ECO:0000256" key="2">
    <source>
        <dbReference type="ARBA" id="ARBA00022741"/>
    </source>
</evidence>
<keyword evidence="3" id="KW-0378">Hydrolase</keyword>
<dbReference type="OrthoDB" id="9757917at2"/>
<dbReference type="KEGG" id="amah:DLM_0336"/>
<gene>
    <name evidence="8" type="ORF">DLM_0336</name>
</gene>
<keyword evidence="2" id="KW-0547">Nucleotide-binding</keyword>
<dbReference type="CDD" id="cd18808">
    <property type="entry name" value="SF1_C_Upf1"/>
    <property type="match status" value="1"/>
</dbReference>
<dbReference type="Pfam" id="PF13086">
    <property type="entry name" value="AAA_11"/>
    <property type="match status" value="1"/>
</dbReference>
<dbReference type="GO" id="GO:0016787">
    <property type="term" value="F:hydrolase activity"/>
    <property type="evidence" value="ECO:0007669"/>
    <property type="project" value="UniProtKB-KW"/>
</dbReference>
<keyword evidence="5" id="KW-0067">ATP-binding</keyword>
<evidence type="ECO:0000313" key="9">
    <source>
        <dbReference type="Proteomes" id="UP000198290"/>
    </source>
</evidence>
<evidence type="ECO:0000259" key="7">
    <source>
        <dbReference type="Pfam" id="PF13087"/>
    </source>
</evidence>
<evidence type="ECO:0000256" key="3">
    <source>
        <dbReference type="ARBA" id="ARBA00022801"/>
    </source>
</evidence>
<dbReference type="Pfam" id="PF13087">
    <property type="entry name" value="AAA_12"/>
    <property type="match status" value="1"/>
</dbReference>
<dbReference type="PANTHER" id="PTHR43788">
    <property type="entry name" value="DNA2/NAM7 HELICASE FAMILY MEMBER"/>
    <property type="match status" value="1"/>
</dbReference>
<dbReference type="InterPro" id="IPR027417">
    <property type="entry name" value="P-loop_NTPase"/>
</dbReference>